<geneLocation type="plasmid" evidence="3">
    <name>pNMX12-1_119</name>
</geneLocation>
<evidence type="ECO:0008006" key="4">
    <source>
        <dbReference type="Google" id="ProtNLM"/>
    </source>
</evidence>
<gene>
    <name evidence="3" type="ORF">ABSL23_16990</name>
</gene>
<dbReference type="EMBL" id="CP159206">
    <property type="protein sequence ID" value="XCF18366.1"/>
    <property type="molecule type" value="Genomic_DNA"/>
</dbReference>
<reference evidence="3" key="1">
    <citation type="submission" date="2024-06" db="EMBL/GenBank/DDBJ databases">
        <title>Genome Sequence of an extremely halophilic archaeon isolated from Permian era halite, Salado Formation, Carlsbad, New Mexico: Halobacterium sp. strain NMX12-1.</title>
        <authorList>
            <person name="Sotoa L."/>
            <person name="DasSarma P."/>
            <person name="Anton B.P."/>
            <person name="Vincze T."/>
            <person name="Verma I."/>
            <person name="Eralp B."/>
            <person name="Powers D.W."/>
            <person name="Dozier B.L."/>
            <person name="Roberts R.J."/>
            <person name="DasSarma S."/>
        </authorList>
    </citation>
    <scope>NUCLEOTIDE SEQUENCE</scope>
    <source>
        <strain evidence="3">NMX12-1</strain>
        <plasmid evidence="3">pNMX12-1_119</plasmid>
    </source>
</reference>
<evidence type="ECO:0000256" key="2">
    <source>
        <dbReference type="SAM" id="Phobius"/>
    </source>
</evidence>
<keyword evidence="3" id="KW-0614">Plasmid</keyword>
<keyword evidence="2" id="KW-1133">Transmembrane helix</keyword>
<keyword evidence="2" id="KW-0472">Membrane</keyword>
<evidence type="ECO:0000256" key="1">
    <source>
        <dbReference type="SAM" id="MobiDB-lite"/>
    </source>
</evidence>
<organism evidence="3">
    <name type="scientific">Halobacterium sp. NMX12-1</name>
    <dbReference type="NCBI Taxonomy" id="3166650"/>
    <lineage>
        <taxon>Archaea</taxon>
        <taxon>Methanobacteriati</taxon>
        <taxon>Methanobacteriota</taxon>
        <taxon>Stenosarchaea group</taxon>
        <taxon>Halobacteria</taxon>
        <taxon>Halobacteriales</taxon>
        <taxon>Halobacteriaceae</taxon>
        <taxon>Halobacterium</taxon>
    </lineage>
</organism>
<dbReference type="KEGG" id="hanx:ABSL23_16990"/>
<proteinExistence type="predicted"/>
<dbReference type="RefSeq" id="WP_353635637.1">
    <property type="nucleotide sequence ID" value="NZ_CP159206.1"/>
</dbReference>
<accession>A0AAU8CHF0</accession>
<feature type="transmembrane region" description="Helical" evidence="2">
    <location>
        <begin position="12"/>
        <end position="30"/>
    </location>
</feature>
<protein>
    <recommendedName>
        <fullName evidence="4">DUF4352 domain-containing protein</fullName>
    </recommendedName>
</protein>
<dbReference type="GeneID" id="91110881"/>
<keyword evidence="2" id="KW-0812">Transmembrane</keyword>
<name>A0AAU8CHF0_9EURY</name>
<dbReference type="AlphaFoldDB" id="A0AAU8CHF0"/>
<feature type="region of interest" description="Disordered" evidence="1">
    <location>
        <begin position="228"/>
        <end position="247"/>
    </location>
</feature>
<evidence type="ECO:0000313" key="3">
    <source>
        <dbReference type="EMBL" id="XCF18366.1"/>
    </source>
</evidence>
<sequence length="266" mass="29831">MFMGYSWEWWITQAFPGLGGVASLILVIYYSRLITETREQTLASKASYAPSLDTTVDFREDEVEVKIVNRGNGGAKGIMMAFDFTAFGETVGYFVDFDTTLGPGQALEYDSQSGTVILTPVVYQITEQGDLFAKHVRLSELFEAHPDGYFEVNIRYTDLIGQEEYTHQLESLQLKNLSEPSMSSISTSKSLPGRWATGPQKITLFGPAHIPLKQRLLRAWDRQREKIRQNNPLDQKQDEGKLHIGPALKENISASVVPAEDSEIES</sequence>